<dbReference type="EMBL" id="JAYKXH010000015">
    <property type="protein sequence ID" value="KAK7143084.1"/>
    <property type="molecule type" value="Genomic_DNA"/>
</dbReference>
<accession>A0AAN9GZR3</accession>
<comment type="caution">
    <text evidence="1">The sequence shown here is derived from an EMBL/GenBank/DDBJ whole genome shotgun (WGS) entry which is preliminary data.</text>
</comment>
<dbReference type="AlphaFoldDB" id="A0AAN9GZR3"/>
<evidence type="ECO:0000313" key="2">
    <source>
        <dbReference type="Proteomes" id="UP001364617"/>
    </source>
</evidence>
<organism evidence="1 2">
    <name type="scientific">Phoxinus phoxinus</name>
    <name type="common">Eurasian minnow</name>
    <dbReference type="NCBI Taxonomy" id="58324"/>
    <lineage>
        <taxon>Eukaryota</taxon>
        <taxon>Metazoa</taxon>
        <taxon>Chordata</taxon>
        <taxon>Craniata</taxon>
        <taxon>Vertebrata</taxon>
        <taxon>Euteleostomi</taxon>
        <taxon>Actinopterygii</taxon>
        <taxon>Neopterygii</taxon>
        <taxon>Teleostei</taxon>
        <taxon>Ostariophysi</taxon>
        <taxon>Cypriniformes</taxon>
        <taxon>Leuciscidae</taxon>
        <taxon>Phoxininae</taxon>
        <taxon>Phoxinus</taxon>
    </lineage>
</organism>
<reference evidence="1 2" key="1">
    <citation type="submission" date="2024-02" db="EMBL/GenBank/DDBJ databases">
        <title>Chromosome-level genome assembly of the Eurasian Minnow (Phoxinus phoxinus).</title>
        <authorList>
            <person name="Oriowo T.O."/>
            <person name="Martin S."/>
            <person name="Stange M."/>
            <person name="Chrysostomakis Y."/>
            <person name="Brown T."/>
            <person name="Winkler S."/>
            <person name="Kukowka S."/>
            <person name="Myers E.W."/>
            <person name="Bohne A."/>
        </authorList>
    </citation>
    <scope>NUCLEOTIDE SEQUENCE [LARGE SCALE GENOMIC DNA]</scope>
    <source>
        <strain evidence="1">ZFMK-TIS-60720</strain>
        <tissue evidence="1">Whole Organism</tissue>
    </source>
</reference>
<gene>
    <name evidence="1" type="ORF">R3I93_014295</name>
</gene>
<protein>
    <submittedName>
        <fullName evidence="1">Uncharacterized protein</fullName>
    </submittedName>
</protein>
<keyword evidence="2" id="KW-1185">Reference proteome</keyword>
<sequence length="81" mass="9148">MRRIPGGPADAYSWAWLSRVPQLFPRAAECVRLPLWIVDRRKDMYQLCATGARDPLSNEAVCCPALLLTGQSVVMVMEMMH</sequence>
<dbReference type="Proteomes" id="UP001364617">
    <property type="component" value="Unassembled WGS sequence"/>
</dbReference>
<name>A0AAN9GZR3_9TELE</name>
<evidence type="ECO:0000313" key="1">
    <source>
        <dbReference type="EMBL" id="KAK7143084.1"/>
    </source>
</evidence>
<proteinExistence type="predicted"/>